<organism evidence="1 2">
    <name type="scientific">Plebeiibacterium sediminum</name>
    <dbReference type="NCBI Taxonomy" id="2992112"/>
    <lineage>
        <taxon>Bacteria</taxon>
        <taxon>Pseudomonadati</taxon>
        <taxon>Bacteroidota</taxon>
        <taxon>Bacteroidia</taxon>
        <taxon>Marinilabiliales</taxon>
        <taxon>Marinilabiliaceae</taxon>
        <taxon>Plebeiibacterium</taxon>
    </lineage>
</organism>
<gene>
    <name evidence="1" type="ORF">OM075_18790</name>
</gene>
<comment type="caution">
    <text evidence="1">The sequence shown here is derived from an EMBL/GenBank/DDBJ whole genome shotgun (WGS) entry which is preliminary data.</text>
</comment>
<dbReference type="Proteomes" id="UP001209229">
    <property type="component" value="Unassembled WGS sequence"/>
</dbReference>
<sequence length="146" mass="17911">MKRLNYDSISKELGIDRKVFSPWWDELEEERKYLSMIRDKWLAKCPELDFYEFKDWYENTDKKCYYCEITEDDLAKLWQNHPDLTKRNRGRKLEIERLEPNLPYSVTTNLVFSCYWCNNAKTDTFTQDEFLKVGKVIKDIWKNRLK</sequence>
<proteinExistence type="predicted"/>
<evidence type="ECO:0000313" key="2">
    <source>
        <dbReference type="Proteomes" id="UP001209229"/>
    </source>
</evidence>
<reference evidence="1" key="1">
    <citation type="submission" date="2022-10" db="EMBL/GenBank/DDBJ databases">
        <authorList>
            <person name="Yu W.X."/>
        </authorList>
    </citation>
    <scope>NUCLEOTIDE SEQUENCE</scope>
    <source>
        <strain evidence="1">AAT</strain>
    </source>
</reference>
<dbReference type="AlphaFoldDB" id="A0AAE3M7D9"/>
<dbReference type="Gene3D" id="3.30.40.220">
    <property type="match status" value="1"/>
</dbReference>
<evidence type="ECO:0000313" key="1">
    <source>
        <dbReference type="EMBL" id="MCW3788524.1"/>
    </source>
</evidence>
<dbReference type="EMBL" id="JAPDPJ010000056">
    <property type="protein sequence ID" value="MCW3788524.1"/>
    <property type="molecule type" value="Genomic_DNA"/>
</dbReference>
<accession>A0AAE3M7D9</accession>
<dbReference type="RefSeq" id="WP_301192082.1">
    <property type="nucleotide sequence ID" value="NZ_JAPDPJ010000056.1"/>
</dbReference>
<keyword evidence="2" id="KW-1185">Reference proteome</keyword>
<name>A0AAE3M7D9_9BACT</name>
<protein>
    <submittedName>
        <fullName evidence="1">Uncharacterized protein</fullName>
    </submittedName>
</protein>